<reference evidence="1 2" key="1">
    <citation type="submission" date="2017-05" db="EMBL/GenBank/DDBJ databases">
        <title>Vagococcus spp. assemblies.</title>
        <authorList>
            <person name="Gulvik C.A."/>
        </authorList>
    </citation>
    <scope>NUCLEOTIDE SEQUENCE [LARGE SCALE GENOMIC DNA]</scope>
    <source>
        <strain evidence="1 2">SS1714</strain>
    </source>
</reference>
<evidence type="ECO:0000313" key="1">
    <source>
        <dbReference type="EMBL" id="RSU10802.1"/>
    </source>
</evidence>
<gene>
    <name evidence="1" type="ORF">CBF28_12950</name>
</gene>
<organism evidence="1 2">
    <name type="scientific">Vagococcus carniphilus</name>
    <dbReference type="NCBI Taxonomy" id="218144"/>
    <lineage>
        <taxon>Bacteria</taxon>
        <taxon>Bacillati</taxon>
        <taxon>Bacillota</taxon>
        <taxon>Bacilli</taxon>
        <taxon>Lactobacillales</taxon>
        <taxon>Enterococcaceae</taxon>
        <taxon>Vagococcus</taxon>
    </lineage>
</organism>
<dbReference type="AlphaFoldDB" id="A0A430ARX2"/>
<keyword evidence="2" id="KW-1185">Reference proteome</keyword>
<name>A0A430ARX2_9ENTE</name>
<evidence type="ECO:0000313" key="2">
    <source>
        <dbReference type="Proteomes" id="UP000288028"/>
    </source>
</evidence>
<sequence>MKMKIKWTKKQMIISGCIATILLGGSVYAFSKSEKEINAKEIKPKEVSISELEKEGKTTEGKLSEPVGEEVKVEEKQSIISKTTDFTYDRVFYQNGLLVADRADDIDVFDGELNMLETTYSFPSAKESLATTHDRQNHISGTAVTLNEEDAIYATYFNREGYLDAISIGMTESQTNGRRLMTQVANEYNVFAQTEFVNNQNQAYAHLKANDFHESNYKTETGSSVSDINQNGYFTVIKDSDNRYGDSFVNIYDAGLRNVTDDNGQLEFKKIETTKLMTASNLNDKNQMVMQQFTTGLVDDPSIWTFYDLDTDTSFNFPSHIEIVRFYNSSLQEFTDGTLGEIGMADNLIYFDKSEGLKPNDTTPSNTDYLPMKQGIISKDGRIIREPFAQQILKPNSNGVAPYQLETEGQFGLINVNTGEVIKEPFADNIVPFNENGLSSLSNNSKASIVNEKGEVIEETDYLFISPLTNDNTGTYREYENADLGILKIVVK</sequence>
<accession>A0A430ARX2</accession>
<dbReference type="Proteomes" id="UP000288028">
    <property type="component" value="Unassembled WGS sequence"/>
</dbReference>
<comment type="caution">
    <text evidence="1">The sequence shown here is derived from an EMBL/GenBank/DDBJ whole genome shotgun (WGS) entry which is preliminary data.</text>
</comment>
<dbReference type="EMBL" id="NGKB01000016">
    <property type="protein sequence ID" value="RSU10802.1"/>
    <property type="molecule type" value="Genomic_DNA"/>
</dbReference>
<protein>
    <submittedName>
        <fullName evidence="1">Uncharacterized protein</fullName>
    </submittedName>
</protein>
<proteinExistence type="predicted"/>